<feature type="transmembrane region" description="Helical" evidence="1">
    <location>
        <begin position="65"/>
        <end position="85"/>
    </location>
</feature>
<feature type="transmembrane region" description="Helical" evidence="1">
    <location>
        <begin position="39"/>
        <end position="58"/>
    </location>
</feature>
<proteinExistence type="predicted"/>
<feature type="chain" id="PRO_5040240654" description="DUF3325 domain-containing protein" evidence="2">
    <location>
        <begin position="18"/>
        <end position="99"/>
    </location>
</feature>
<keyword evidence="4" id="KW-1185">Reference proteome</keyword>
<dbReference type="Proteomes" id="UP000740926">
    <property type="component" value="Unassembled WGS sequence"/>
</dbReference>
<reference evidence="3 4" key="1">
    <citation type="journal article" date="2020" name="Microb. Genom.">
        <title>Genetic diversity of clinical and environmental Mucorales isolates obtained from an investigation of mucormycosis cases among solid organ transplant recipients.</title>
        <authorList>
            <person name="Nguyen M.H."/>
            <person name="Kaul D."/>
            <person name="Muto C."/>
            <person name="Cheng S.J."/>
            <person name="Richter R.A."/>
            <person name="Bruno V.M."/>
            <person name="Liu G."/>
            <person name="Beyhan S."/>
            <person name="Sundermann A.J."/>
            <person name="Mounaud S."/>
            <person name="Pasculle A.W."/>
            <person name="Nierman W.C."/>
            <person name="Driscoll E."/>
            <person name="Cumbie R."/>
            <person name="Clancy C.J."/>
            <person name="Dupont C.L."/>
        </authorList>
    </citation>
    <scope>NUCLEOTIDE SEQUENCE [LARGE SCALE GENOMIC DNA]</scope>
    <source>
        <strain evidence="3 4">GL24</strain>
    </source>
</reference>
<dbReference type="EMBL" id="JAANIU010015119">
    <property type="protein sequence ID" value="KAG1529443.1"/>
    <property type="molecule type" value="Genomic_DNA"/>
</dbReference>
<keyword evidence="2" id="KW-0732">Signal</keyword>
<dbReference type="Pfam" id="PF11804">
    <property type="entry name" value="DUF3325"/>
    <property type="match status" value="1"/>
</dbReference>
<evidence type="ECO:0000313" key="4">
    <source>
        <dbReference type="Proteomes" id="UP000740926"/>
    </source>
</evidence>
<keyword evidence="1" id="KW-0812">Transmembrane</keyword>
<feature type="signal peptide" evidence="2">
    <location>
        <begin position="1"/>
        <end position="17"/>
    </location>
</feature>
<keyword evidence="1" id="KW-0472">Membrane</keyword>
<evidence type="ECO:0000256" key="2">
    <source>
        <dbReference type="SAM" id="SignalP"/>
    </source>
</evidence>
<gene>
    <name evidence="3" type="ORF">G6F50_017993</name>
</gene>
<evidence type="ECO:0000256" key="1">
    <source>
        <dbReference type="SAM" id="Phobius"/>
    </source>
</evidence>
<organism evidence="3 4">
    <name type="scientific">Rhizopus delemar</name>
    <dbReference type="NCBI Taxonomy" id="936053"/>
    <lineage>
        <taxon>Eukaryota</taxon>
        <taxon>Fungi</taxon>
        <taxon>Fungi incertae sedis</taxon>
        <taxon>Mucoromycota</taxon>
        <taxon>Mucoromycotina</taxon>
        <taxon>Mucoromycetes</taxon>
        <taxon>Mucorales</taxon>
        <taxon>Mucorineae</taxon>
        <taxon>Rhizopodaceae</taxon>
        <taxon>Rhizopus</taxon>
    </lineage>
</organism>
<dbReference type="InterPro" id="IPR021762">
    <property type="entry name" value="DUF3325"/>
</dbReference>
<name>A0A9P6XP16_9FUNG</name>
<comment type="caution">
    <text evidence="3">The sequence shown here is derived from an EMBL/GenBank/DDBJ whole genome shotgun (WGS) entry which is preliminary data.</text>
</comment>
<accession>A0A9P6XP16</accession>
<evidence type="ECO:0008006" key="5">
    <source>
        <dbReference type="Google" id="ProtNLM"/>
    </source>
</evidence>
<dbReference type="AlphaFoldDB" id="A0A9P6XP16"/>
<evidence type="ECO:0000313" key="3">
    <source>
        <dbReference type="EMBL" id="KAG1529443.1"/>
    </source>
</evidence>
<protein>
    <recommendedName>
        <fullName evidence="5">DUF3325 domain-containing protein</fullName>
    </recommendedName>
</protein>
<sequence length="99" mass="10199">MSVLALLLAAAAFGCLAMAMERHHRDVAGHAPPTPRRRLLQVLGALGLLASLLASITAWGAAQGFVGWCGVLAAGAGAMVLWLSFRSPAKPAPRPSSRS</sequence>
<keyword evidence="1" id="KW-1133">Transmembrane helix</keyword>